<reference evidence="1 2" key="2">
    <citation type="journal article" date="2017" name="Int. J. Syst. Evol. Microbiol.">
        <title>Mycobacterium stephanolepidis sp. nov., a rapidly growing species related to Mycobacterium chelonae, isolated from marine teleost fish, Stephanolepis cirrhifer.</title>
        <authorList>
            <person name="Fukano H."/>
            <person name="Wada S."/>
            <person name="Kurata O."/>
            <person name="Katayama K."/>
            <person name="Fujiwara N."/>
            <person name="Hoshino Y."/>
        </authorList>
    </citation>
    <scope>NUCLEOTIDE SEQUENCE [LARGE SCALE GENOMIC DNA]</scope>
    <source>
        <strain evidence="1 2">NJB0901</strain>
    </source>
</reference>
<dbReference type="KEGG" id="mste:MSTE_03654"/>
<evidence type="ECO:0000313" key="1">
    <source>
        <dbReference type="EMBL" id="BAX98953.1"/>
    </source>
</evidence>
<organism evidence="1 2">
    <name type="scientific">[Mycobacterium] stephanolepidis</name>
    <dbReference type="NCBI Taxonomy" id="1520670"/>
    <lineage>
        <taxon>Bacteria</taxon>
        <taxon>Bacillati</taxon>
        <taxon>Actinomycetota</taxon>
        <taxon>Actinomycetes</taxon>
        <taxon>Mycobacteriales</taxon>
        <taxon>Mycobacteriaceae</taxon>
        <taxon>Mycobacteroides</taxon>
    </lineage>
</organism>
<name>A0A1Z4F146_9MYCO</name>
<proteinExistence type="predicted"/>
<keyword evidence="2" id="KW-1185">Reference proteome</keyword>
<sequence>MAALAIAVPALLSIGSAVSKRQRELRGQLRAVLRDVSKACKNYEIKDWRPAASRVMLEAVEKLKIVEDEGIRSPSPRQIKELHLALYDLGTTQESRARFEAMRPAVLGPEQMADSMKAVAHRTEVNRRYVERLAECYRKATARMDNGNVLTYWRYRLLPPFIVRG</sequence>
<dbReference type="EMBL" id="AP018165">
    <property type="protein sequence ID" value="BAX98953.1"/>
    <property type="molecule type" value="Genomic_DNA"/>
</dbReference>
<gene>
    <name evidence="1" type="ORF">MSTE_03654</name>
</gene>
<reference evidence="2" key="1">
    <citation type="journal article" date="2017" name="Genome Announc.">
        <title>Complete Genome Sequence of Mycobacterium stephanolepidis.</title>
        <authorList>
            <person name="Fukano H."/>
            <person name="Yoshida M."/>
            <person name="Katayama Y."/>
            <person name="Omatsu T."/>
            <person name="Mizutani T."/>
            <person name="Kurata O."/>
            <person name="Wada S."/>
            <person name="Hoshino Y."/>
        </authorList>
    </citation>
    <scope>NUCLEOTIDE SEQUENCE [LARGE SCALE GENOMIC DNA]</scope>
    <source>
        <strain evidence="2">NJB0901</strain>
    </source>
</reference>
<evidence type="ECO:0000313" key="2">
    <source>
        <dbReference type="Proteomes" id="UP000217954"/>
    </source>
</evidence>
<protein>
    <submittedName>
        <fullName evidence="1">Uncharacterized protein</fullName>
    </submittedName>
</protein>
<accession>A0A1Z4F146</accession>
<dbReference type="Proteomes" id="UP000217954">
    <property type="component" value="Chromosome"/>
</dbReference>
<dbReference type="AlphaFoldDB" id="A0A1Z4F146"/>